<dbReference type="PROSITE" id="PS50262">
    <property type="entry name" value="G_PROTEIN_RECEP_F1_2"/>
    <property type="match status" value="1"/>
</dbReference>
<feature type="transmembrane region" description="Helical" evidence="9">
    <location>
        <begin position="138"/>
        <end position="157"/>
    </location>
</feature>
<dbReference type="CDD" id="cd00054">
    <property type="entry name" value="EGF_CA"/>
    <property type="match status" value="3"/>
</dbReference>
<dbReference type="Gene3D" id="2.40.10.500">
    <property type="match status" value="1"/>
</dbReference>
<name>A0A815UEG3_ADIRI</name>
<evidence type="ECO:0000256" key="8">
    <source>
        <dbReference type="PROSITE-ProRule" id="PRU00504"/>
    </source>
</evidence>
<comment type="subcellular location">
    <subcellularLocation>
        <location evidence="1">Membrane</location>
    </subcellularLocation>
</comment>
<dbReference type="InterPro" id="IPR050952">
    <property type="entry name" value="TRIM-NHL_E3_ligases"/>
</dbReference>
<feature type="disulfide bond" evidence="7">
    <location>
        <begin position="1263"/>
        <end position="1272"/>
    </location>
</feature>
<evidence type="ECO:0000256" key="9">
    <source>
        <dbReference type="SAM" id="Phobius"/>
    </source>
</evidence>
<dbReference type="PROSITE" id="PS50026">
    <property type="entry name" value="EGF_3"/>
    <property type="match status" value="3"/>
</dbReference>
<dbReference type="SUPFAM" id="SSF81321">
    <property type="entry name" value="Family A G protein-coupled receptor-like"/>
    <property type="match status" value="1"/>
</dbReference>
<protein>
    <submittedName>
        <fullName evidence="12">Uncharacterized protein</fullName>
    </submittedName>
</protein>
<evidence type="ECO:0000313" key="13">
    <source>
        <dbReference type="Proteomes" id="UP000663852"/>
    </source>
</evidence>
<feature type="domain" description="EGF-like" evidence="10">
    <location>
        <begin position="1194"/>
        <end position="1234"/>
    </location>
</feature>
<evidence type="ECO:0000256" key="3">
    <source>
        <dbReference type="ARBA" id="ARBA00022737"/>
    </source>
</evidence>
<feature type="repeat" description="NHL" evidence="8">
    <location>
        <begin position="423"/>
        <end position="462"/>
    </location>
</feature>
<dbReference type="SUPFAM" id="SSF63825">
    <property type="entry name" value="YWTD domain"/>
    <property type="match status" value="1"/>
</dbReference>
<reference evidence="12" key="1">
    <citation type="submission" date="2021-02" db="EMBL/GenBank/DDBJ databases">
        <authorList>
            <person name="Nowell W R."/>
        </authorList>
    </citation>
    <scope>NUCLEOTIDE SEQUENCE</scope>
</reference>
<evidence type="ECO:0000256" key="2">
    <source>
        <dbReference type="ARBA" id="ARBA00022692"/>
    </source>
</evidence>
<dbReference type="PROSITE" id="PS00022">
    <property type="entry name" value="EGF_1"/>
    <property type="match status" value="2"/>
</dbReference>
<dbReference type="PROSITE" id="PS01186">
    <property type="entry name" value="EGF_2"/>
    <property type="match status" value="1"/>
</dbReference>
<keyword evidence="5 9" id="KW-0472">Membrane</keyword>
<feature type="transmembrane region" description="Helical" evidence="9">
    <location>
        <begin position="53"/>
        <end position="76"/>
    </location>
</feature>
<dbReference type="GO" id="GO:0005509">
    <property type="term" value="F:calcium ion binding"/>
    <property type="evidence" value="ECO:0007669"/>
    <property type="project" value="InterPro"/>
</dbReference>
<evidence type="ECO:0000313" key="12">
    <source>
        <dbReference type="EMBL" id="CAF1519637.1"/>
    </source>
</evidence>
<accession>A0A815UEG3</accession>
<dbReference type="GO" id="GO:0000209">
    <property type="term" value="P:protein polyubiquitination"/>
    <property type="evidence" value="ECO:0007669"/>
    <property type="project" value="TreeGrafter"/>
</dbReference>
<evidence type="ECO:0000256" key="6">
    <source>
        <dbReference type="ARBA" id="ARBA00023157"/>
    </source>
</evidence>
<dbReference type="InterPro" id="IPR001881">
    <property type="entry name" value="EGF-like_Ca-bd_dom"/>
</dbReference>
<comment type="caution">
    <text evidence="7">Lacks conserved residue(s) required for the propagation of feature annotation.</text>
</comment>
<evidence type="ECO:0000256" key="5">
    <source>
        <dbReference type="ARBA" id="ARBA00023136"/>
    </source>
</evidence>
<keyword evidence="7" id="KW-0245">EGF-like domain</keyword>
<dbReference type="GO" id="GO:0043161">
    <property type="term" value="P:proteasome-mediated ubiquitin-dependent protein catabolic process"/>
    <property type="evidence" value="ECO:0007669"/>
    <property type="project" value="TreeGrafter"/>
</dbReference>
<dbReference type="EMBL" id="CAJNOJ010000759">
    <property type="protein sequence ID" value="CAF1519637.1"/>
    <property type="molecule type" value="Genomic_DNA"/>
</dbReference>
<sequence>MSSIDDTINQINAAIVSIVIAVSFINLTLGTIGLVFNVIIFTRPSLRNEPCSLYFFSSTCFNLFVILVIVPIRIASEGFNTDITSYNIGICKLEFFVFYVVRTIPCWLIVLACVDRYLKSSTKVHIRRLSSLRTAKIAIYFIVSVLIILHIHMPIYYEITRTFDGYGNLIPACYGQTGFYLRNVHLSGRIRSEVTSRRIDRQLACMLTAQVLAIVFSTLPFSVYRLYASFTASLPKDATRLAWENLAFKSASVLTYFAHSTSFYLYTLAGVSYNQPKFCPLVSWQSDAITLANISTIGNHSIGIFIDKNNIVYVATRRLHTILIWPEGNINPTNITIDNSTFPFGLFVSTTGDIYIDNGQAKKRVEKWTMNATTGEPVTDVPSACIGLFVDSNNTLYCSLYYLNQVLKKSLDNSANIVILGNGSNGSEPDMFNHPYGIFVDTNFALYVADSYNHRIQLFEAEKTEGITLVGSGGKQNVSLSFPTHVVLDANRYLFIADFGNHRIIRVGANSFQCLVGCSNSPGSASNQLFHPVSLSFDSYGNMFVMDWTNNRIQKFRLATNSCNVSYHQPDFCPTASWKPNAITVANASSIGHQLYSIFIDIDNNMYVTTGSRNEVQVWLARQSSSNEVLSLNISHPTSIFVSITGDIYVSSGLTQQVEQWRLNSTNRISAMNFNTDCFGLFVDIDDNIYCSQQAPHQVVKKSLSKFTDNYTIVAGNGSSGSSANTLFSPHGIFVDMYLNLYVADFINNRIQLFESGCFDGKTVAGNSSVEKTITLKSPTGVVLDKNGYLFIVDQQHNRIVGSGPNGFRCLVGCSGSGGSAADALYSPYDLRFDSHGNMVIVDRNNGRIQKFFLEKHSCVSSYNQPKFCSSATWDPNGTTFASQEVVSNETYAVFVDTSNTIHTTDHNSHSIRMWLQGNDDATETITINSSNPRSIFVTVNGDIYVDNGQNKRVDKYSVHRRNGMPAMSVNVEDRCFGIFVDTNNMLYCSIRDYHQVAKRSLYDDATRSVAAGSEEKVSGSSLQLLNKPNGIFVTANFDLYVADAGNDRIMKFSVGYKDGQAKAGNDETNKLNYPTGIILDFDENLFILDSNNGRIVTSGNSGFRCLAGCKGSASTSNQLKDPRSLSFDSFGNIYVADKGYSRIRRYLFEKRSCDISDMITTANSDNIGKIRSQHVFTPTCDSPAHIGSTCNLPNSPCDLLKPCQNNGTCTNDETTLKGYFCSCFDYFNGTECQYDHRLCRSDTCWNNGTCTTIQNKTFQCVCLDGWQGAHCERKTNYCENVTCSNNGVCRTLLLNYTCECVSESYSGRHCEIISTKIVIIKVVSKSFAYVAILAMIVVAVFIVVMDILKYGFGIDPVAEERRKLRREKQLKKRKPVVQQFVYVNASSSSSNDRAAMEAETAV</sequence>
<feature type="domain" description="EGF-like" evidence="10">
    <location>
        <begin position="1236"/>
        <end position="1273"/>
    </location>
</feature>
<evidence type="ECO:0000256" key="4">
    <source>
        <dbReference type="ARBA" id="ARBA00022989"/>
    </source>
</evidence>
<feature type="disulfide bond" evidence="7">
    <location>
        <begin position="1224"/>
        <end position="1233"/>
    </location>
</feature>
<feature type="transmembrane region" description="Helical" evidence="9">
    <location>
        <begin position="1328"/>
        <end position="1349"/>
    </location>
</feature>
<organism evidence="12 13">
    <name type="scientific">Adineta ricciae</name>
    <name type="common">Rotifer</name>
    <dbReference type="NCBI Taxonomy" id="249248"/>
    <lineage>
        <taxon>Eukaryota</taxon>
        <taxon>Metazoa</taxon>
        <taxon>Spiralia</taxon>
        <taxon>Gnathifera</taxon>
        <taxon>Rotifera</taxon>
        <taxon>Eurotatoria</taxon>
        <taxon>Bdelloidea</taxon>
        <taxon>Adinetida</taxon>
        <taxon>Adinetidae</taxon>
        <taxon>Adineta</taxon>
    </lineage>
</organism>
<feature type="transmembrane region" description="Helical" evidence="9">
    <location>
        <begin position="12"/>
        <end position="41"/>
    </location>
</feature>
<evidence type="ECO:0000256" key="7">
    <source>
        <dbReference type="PROSITE-ProRule" id="PRU00076"/>
    </source>
</evidence>
<dbReference type="SUPFAM" id="SSF101898">
    <property type="entry name" value="NHL repeat"/>
    <property type="match status" value="3"/>
</dbReference>
<dbReference type="InterPro" id="IPR000742">
    <property type="entry name" value="EGF"/>
</dbReference>
<gene>
    <name evidence="12" type="ORF">EDS130_LOCUS43789</name>
</gene>
<dbReference type="InterPro" id="IPR017452">
    <property type="entry name" value="GPCR_Rhodpsn_7TM"/>
</dbReference>
<dbReference type="InterPro" id="IPR001258">
    <property type="entry name" value="NHL_repeat"/>
</dbReference>
<keyword evidence="3" id="KW-0677">Repeat</keyword>
<dbReference type="GO" id="GO:0061630">
    <property type="term" value="F:ubiquitin protein ligase activity"/>
    <property type="evidence" value="ECO:0007669"/>
    <property type="project" value="TreeGrafter"/>
</dbReference>
<keyword evidence="6 7" id="KW-1015">Disulfide bond</keyword>
<evidence type="ECO:0000256" key="1">
    <source>
        <dbReference type="ARBA" id="ARBA00004370"/>
    </source>
</evidence>
<dbReference type="SUPFAM" id="SSF57196">
    <property type="entry name" value="EGF/Laminin"/>
    <property type="match status" value="3"/>
</dbReference>
<comment type="caution">
    <text evidence="12">The sequence shown here is derived from an EMBL/GenBank/DDBJ whole genome shotgun (WGS) entry which is preliminary data.</text>
</comment>
<keyword evidence="2 9" id="KW-0812">Transmembrane</keyword>
<dbReference type="GO" id="GO:0008270">
    <property type="term" value="F:zinc ion binding"/>
    <property type="evidence" value="ECO:0007669"/>
    <property type="project" value="UniProtKB-KW"/>
</dbReference>
<dbReference type="PANTHER" id="PTHR24104:SF25">
    <property type="entry name" value="PROTEIN LIN-41"/>
    <property type="match status" value="1"/>
</dbReference>
<proteinExistence type="predicted"/>
<dbReference type="Gene3D" id="2.120.10.30">
    <property type="entry name" value="TolB, C-terminal domain"/>
    <property type="match status" value="4"/>
</dbReference>
<evidence type="ECO:0000259" key="10">
    <source>
        <dbReference type="PROSITE" id="PS50026"/>
    </source>
</evidence>
<dbReference type="Gene3D" id="1.20.1070.10">
    <property type="entry name" value="Rhodopsin 7-helix transmembrane proteins"/>
    <property type="match status" value="2"/>
</dbReference>
<dbReference type="SMART" id="SM00179">
    <property type="entry name" value="EGF_CA"/>
    <property type="match status" value="3"/>
</dbReference>
<keyword evidence="4 9" id="KW-1133">Transmembrane helix</keyword>
<dbReference type="Gene3D" id="2.10.25.10">
    <property type="entry name" value="Laminin"/>
    <property type="match status" value="3"/>
</dbReference>
<dbReference type="PANTHER" id="PTHR24104">
    <property type="entry name" value="E3 UBIQUITIN-PROTEIN LIGASE NHLRC1-RELATED"/>
    <property type="match status" value="1"/>
</dbReference>
<evidence type="ECO:0000259" key="11">
    <source>
        <dbReference type="PROSITE" id="PS50262"/>
    </source>
</evidence>
<dbReference type="GO" id="GO:0016020">
    <property type="term" value="C:membrane"/>
    <property type="evidence" value="ECO:0007669"/>
    <property type="project" value="UniProtKB-SubCell"/>
</dbReference>
<dbReference type="CDD" id="cd05819">
    <property type="entry name" value="NHL"/>
    <property type="match status" value="2"/>
</dbReference>
<feature type="domain" description="EGF-like" evidence="10">
    <location>
        <begin position="1275"/>
        <end position="1312"/>
    </location>
</feature>
<dbReference type="SMART" id="SM00181">
    <property type="entry name" value="EGF"/>
    <property type="match status" value="3"/>
</dbReference>
<dbReference type="InterPro" id="IPR011042">
    <property type="entry name" value="6-blade_b-propeller_TolB-like"/>
</dbReference>
<feature type="domain" description="G-protein coupled receptors family 1 profile" evidence="11">
    <location>
        <begin position="33"/>
        <end position="148"/>
    </location>
</feature>
<dbReference type="PROSITE" id="PS51125">
    <property type="entry name" value="NHL"/>
    <property type="match status" value="1"/>
</dbReference>
<dbReference type="OrthoDB" id="5953235at2759"/>
<dbReference type="Proteomes" id="UP000663852">
    <property type="component" value="Unassembled WGS sequence"/>
</dbReference>
<feature type="transmembrane region" description="Helical" evidence="9">
    <location>
        <begin position="96"/>
        <end position="118"/>
    </location>
</feature>